<proteinExistence type="predicted"/>
<dbReference type="EMBL" id="JBHSFH010000017">
    <property type="protein sequence ID" value="MFC4497661.1"/>
    <property type="molecule type" value="Genomic_DNA"/>
</dbReference>
<gene>
    <name evidence="1" type="ORF">ACFPA8_26375</name>
</gene>
<dbReference type="Proteomes" id="UP001595997">
    <property type="component" value="Unassembled WGS sequence"/>
</dbReference>
<name>A0ABV9AFQ5_9ACTN</name>
<reference evidence="2" key="1">
    <citation type="journal article" date="2019" name="Int. J. Syst. Evol. Microbiol.">
        <title>The Global Catalogue of Microorganisms (GCM) 10K type strain sequencing project: providing services to taxonomists for standard genome sequencing and annotation.</title>
        <authorList>
            <consortium name="The Broad Institute Genomics Platform"/>
            <consortium name="The Broad Institute Genome Sequencing Center for Infectious Disease"/>
            <person name="Wu L."/>
            <person name="Ma J."/>
        </authorList>
    </citation>
    <scope>NUCLEOTIDE SEQUENCE [LARGE SCALE GENOMIC DNA]</scope>
    <source>
        <strain evidence="2">CGMCC 4.7357</strain>
    </source>
</reference>
<comment type="caution">
    <text evidence="1">The sequence shown here is derived from an EMBL/GenBank/DDBJ whole genome shotgun (WGS) entry which is preliminary data.</text>
</comment>
<protein>
    <submittedName>
        <fullName evidence="1">Uncharacterized protein</fullName>
    </submittedName>
</protein>
<accession>A0ABV9AFQ5</accession>
<dbReference type="RefSeq" id="WP_386452534.1">
    <property type="nucleotide sequence ID" value="NZ_JBHSFH010000017.1"/>
</dbReference>
<keyword evidence="2" id="KW-1185">Reference proteome</keyword>
<evidence type="ECO:0000313" key="2">
    <source>
        <dbReference type="Proteomes" id="UP001595997"/>
    </source>
</evidence>
<sequence length="382" mass="41200">MTHPATDSPRELHVGWLMPSFFHPLPLDITEPDELADRIVELATTVLADRGSDEQHFFAQMMLRQTAQLIEAEAEYAGMCFVEHEDEPTMATVLVNRVPSPEESVEEAATAIKSLLQRRYPLDDVQSGTLALDNTPAVIRTGTLEVSVPAELSPDGKAQILRQGVIQTYVPLPGQGETMVFELNTPSPNAWEMYTEMFDAVLGTLDWATDEELAEQRELERIAALPAQPEPAVSTARPEAAPLDQASVTTVRHHSSLILGAVGMRGPMAEGTDQLVAVACDTCHSKGLTSGCTVRHHWEMTRLAPDVLQEMLVAARSRLTRAGLKEDSAADSQVVLSAPNVSAAPRGCSVTLTADSGRSTLIDHVATGCSRRSATGVADDFG</sequence>
<organism evidence="1 2">
    <name type="scientific">Streptomyces ovatisporus</name>
    <dbReference type="NCBI Taxonomy" id="1128682"/>
    <lineage>
        <taxon>Bacteria</taxon>
        <taxon>Bacillati</taxon>
        <taxon>Actinomycetota</taxon>
        <taxon>Actinomycetes</taxon>
        <taxon>Kitasatosporales</taxon>
        <taxon>Streptomycetaceae</taxon>
        <taxon>Streptomyces</taxon>
    </lineage>
</organism>
<evidence type="ECO:0000313" key="1">
    <source>
        <dbReference type="EMBL" id="MFC4497661.1"/>
    </source>
</evidence>